<protein>
    <submittedName>
        <fullName evidence="9">Proton-translocating NADH-quinone oxidoreductase, chain M</fullName>
        <ecNumber evidence="9">1.6.5.11</ecNumber>
    </submittedName>
</protein>
<evidence type="ECO:0000256" key="7">
    <source>
        <dbReference type="SAM" id="Phobius"/>
    </source>
</evidence>
<dbReference type="GO" id="GO:0016020">
    <property type="term" value="C:membrane"/>
    <property type="evidence" value="ECO:0007669"/>
    <property type="project" value="UniProtKB-SubCell"/>
</dbReference>
<evidence type="ECO:0000256" key="3">
    <source>
        <dbReference type="ARBA" id="ARBA00022692"/>
    </source>
</evidence>
<sequence length="514" mass="56248">MSPLTSIILCPLIAALVLCFVPRNYRFVMRIVAMVATFVTMILAIKMFWQYDNAVIGESGTYKFEQLIPWVKSLGLNYHVGVDGINVGLILMGAIVAFAAACVSWDINSRDKEFYILLLVMTGGILGAFASLDIFMFYFFHELALVPTFIMIGVWGRGENKNYATFQITLYLSIGALISLVGLIALYVKSGANTFDIVALTTYVKDHPISLHDQNFIFPLLLFGFGILISLWPFHTWAPLGYGSAPTATAMLHAGVLKKFGLYGLIRIALPLLPQATHSWINVIAWLCLGNIFYCGLVAMRQKNFNWLIGYSSVAHMGFVFLGIASLNLIGITGAVLVMIAHGFLAALSFGLSGYLYHITGTLEMDKMGGLLRKLPFLGTALMMALFAGCGLPGFANFAGEVTIFFGAYKTYPLITGIAVWGASVIGAVYMLRAIRNMLHGVVPEKFMGVAESAFPHRKVPYLILLVSLLVFGFFPRLLTEKIEPSAKRIVDMAGGEVAKVALVEAAPIETKKH</sequence>
<feature type="transmembrane region" description="Helical" evidence="7">
    <location>
        <begin position="411"/>
        <end position="432"/>
    </location>
</feature>
<comment type="caution">
    <text evidence="9">The sequence shown here is derived from an EMBL/GenBank/DDBJ whole genome shotgun (WGS) entry which is preliminary data.</text>
</comment>
<reference evidence="9 10" key="1">
    <citation type="journal article" date="2011" name="J. Bacteriol.">
        <title>Genome sequence of 'Pedosphaera parvula' Ellin514, an aerobic Verrucomicrobial isolate from pasture soil.</title>
        <authorList>
            <person name="Kant R."/>
            <person name="van Passel M.W."/>
            <person name="Sangwan P."/>
            <person name="Palva A."/>
            <person name="Lucas S."/>
            <person name="Copeland A."/>
            <person name="Lapidus A."/>
            <person name="Glavina Del Rio T."/>
            <person name="Dalin E."/>
            <person name="Tice H."/>
            <person name="Bruce D."/>
            <person name="Goodwin L."/>
            <person name="Pitluck S."/>
            <person name="Chertkov O."/>
            <person name="Larimer F.W."/>
            <person name="Land M.L."/>
            <person name="Hauser L."/>
            <person name="Brettin T.S."/>
            <person name="Detter J.C."/>
            <person name="Han S."/>
            <person name="de Vos W.M."/>
            <person name="Janssen P.H."/>
            <person name="Smidt H."/>
        </authorList>
    </citation>
    <scope>NUCLEOTIDE SEQUENCE [LARGE SCALE GENOMIC DNA]</scope>
    <source>
        <strain evidence="9 10">Ellin514</strain>
    </source>
</reference>
<feature type="transmembrane region" description="Helical" evidence="7">
    <location>
        <begin position="85"/>
        <end position="107"/>
    </location>
</feature>
<keyword evidence="4 7" id="KW-1133">Transmembrane helix</keyword>
<keyword evidence="9" id="KW-0560">Oxidoreductase</keyword>
<dbReference type="GO" id="GO:0003954">
    <property type="term" value="F:NADH dehydrogenase activity"/>
    <property type="evidence" value="ECO:0007669"/>
    <property type="project" value="TreeGrafter"/>
</dbReference>
<dbReference type="PANTHER" id="PTHR43507:SF4">
    <property type="entry name" value="PROTON-TRANSLOCATING NADH-QUINONE OXIDOREDUCTASE, CHAIN M"/>
    <property type="match status" value="1"/>
</dbReference>
<dbReference type="GO" id="GO:0042773">
    <property type="term" value="P:ATP synthesis coupled electron transport"/>
    <property type="evidence" value="ECO:0007669"/>
    <property type="project" value="InterPro"/>
</dbReference>
<dbReference type="GO" id="GO:0015990">
    <property type="term" value="P:electron transport coupled proton transport"/>
    <property type="evidence" value="ECO:0007669"/>
    <property type="project" value="TreeGrafter"/>
</dbReference>
<dbReference type="Pfam" id="PF00361">
    <property type="entry name" value="Proton_antipo_M"/>
    <property type="match status" value="1"/>
</dbReference>
<keyword evidence="5 7" id="KW-0472">Membrane</keyword>
<keyword evidence="3 6" id="KW-0812">Transmembrane</keyword>
<accession>B9XHI7</accession>
<comment type="similarity">
    <text evidence="2">Belongs to the complex I subunit 4 family.</text>
</comment>
<name>B9XHI7_PEDPL</name>
<evidence type="ECO:0000313" key="9">
    <source>
        <dbReference type="EMBL" id="EEF60822.1"/>
    </source>
</evidence>
<feature type="transmembrane region" description="Helical" evidence="7">
    <location>
        <begin position="114"/>
        <end position="132"/>
    </location>
</feature>
<dbReference type="AlphaFoldDB" id="B9XHI7"/>
<dbReference type="InterPro" id="IPR010227">
    <property type="entry name" value="NADH_Q_OxRdtase_chainM/4"/>
</dbReference>
<gene>
    <name evidence="9" type="ORF">Cflav_PD3680</name>
</gene>
<dbReference type="InterPro" id="IPR001750">
    <property type="entry name" value="ND/Mrp_TM"/>
</dbReference>
<feature type="domain" description="NADH:quinone oxidoreductase/Mrp antiporter transmembrane" evidence="8">
    <location>
        <begin position="131"/>
        <end position="426"/>
    </location>
</feature>
<feature type="transmembrane region" description="Helical" evidence="7">
    <location>
        <begin position="279"/>
        <end position="300"/>
    </location>
</feature>
<proteinExistence type="inferred from homology"/>
<feature type="transmembrane region" description="Helical" evidence="7">
    <location>
        <begin position="460"/>
        <end position="479"/>
    </location>
</feature>
<feature type="transmembrane region" description="Helical" evidence="7">
    <location>
        <begin position="336"/>
        <end position="357"/>
    </location>
</feature>
<evidence type="ECO:0000256" key="2">
    <source>
        <dbReference type="ARBA" id="ARBA00009025"/>
    </source>
</evidence>
<evidence type="ECO:0000256" key="6">
    <source>
        <dbReference type="RuleBase" id="RU000320"/>
    </source>
</evidence>
<keyword evidence="10" id="KW-1185">Reference proteome</keyword>
<feature type="transmembrane region" description="Helical" evidence="7">
    <location>
        <begin position="216"/>
        <end position="235"/>
    </location>
</feature>
<evidence type="ECO:0000256" key="5">
    <source>
        <dbReference type="ARBA" id="ARBA00023136"/>
    </source>
</evidence>
<dbReference type="NCBIfam" id="TIGR01972">
    <property type="entry name" value="NDH_I_M"/>
    <property type="match status" value="1"/>
</dbReference>
<feature type="transmembrane region" description="Helical" evidence="7">
    <location>
        <begin position="6"/>
        <end position="21"/>
    </location>
</feature>
<feature type="transmembrane region" description="Helical" evidence="7">
    <location>
        <begin position="307"/>
        <end position="330"/>
    </location>
</feature>
<dbReference type="GO" id="GO:0012505">
    <property type="term" value="C:endomembrane system"/>
    <property type="evidence" value="ECO:0007669"/>
    <property type="project" value="UniProtKB-SubCell"/>
</dbReference>
<comment type="subcellular location">
    <subcellularLocation>
        <location evidence="1">Endomembrane system</location>
        <topology evidence="1">Multi-pass membrane protein</topology>
    </subcellularLocation>
    <subcellularLocation>
        <location evidence="6">Membrane</location>
        <topology evidence="6">Multi-pass membrane protein</topology>
    </subcellularLocation>
</comment>
<organism evidence="9 10">
    <name type="scientific">Pedosphaera parvula (strain Ellin514)</name>
    <dbReference type="NCBI Taxonomy" id="320771"/>
    <lineage>
        <taxon>Bacteria</taxon>
        <taxon>Pseudomonadati</taxon>
        <taxon>Verrucomicrobiota</taxon>
        <taxon>Pedosphaerae</taxon>
        <taxon>Pedosphaerales</taxon>
        <taxon>Pedosphaeraceae</taxon>
        <taxon>Pedosphaera</taxon>
    </lineage>
</organism>
<feature type="transmembrane region" description="Helical" evidence="7">
    <location>
        <begin position="377"/>
        <end position="399"/>
    </location>
</feature>
<dbReference type="STRING" id="320771.Cflav_PD3680"/>
<dbReference type="Proteomes" id="UP000003688">
    <property type="component" value="Unassembled WGS sequence"/>
</dbReference>
<evidence type="ECO:0000256" key="4">
    <source>
        <dbReference type="ARBA" id="ARBA00022989"/>
    </source>
</evidence>
<dbReference type="OrthoDB" id="9807568at2"/>
<dbReference type="RefSeq" id="WP_007415281.1">
    <property type="nucleotide sequence ID" value="NZ_ABOX02000014.1"/>
</dbReference>
<dbReference type="PRINTS" id="PR01437">
    <property type="entry name" value="NUOXDRDTASE4"/>
</dbReference>
<evidence type="ECO:0000256" key="1">
    <source>
        <dbReference type="ARBA" id="ARBA00004127"/>
    </source>
</evidence>
<feature type="transmembrane region" description="Helical" evidence="7">
    <location>
        <begin position="168"/>
        <end position="188"/>
    </location>
</feature>
<dbReference type="InterPro" id="IPR003918">
    <property type="entry name" value="NADH_UbQ_OxRdtase"/>
</dbReference>
<dbReference type="EMBL" id="ABOX02000014">
    <property type="protein sequence ID" value="EEF60822.1"/>
    <property type="molecule type" value="Genomic_DNA"/>
</dbReference>
<dbReference type="GO" id="GO:0008137">
    <property type="term" value="F:NADH dehydrogenase (ubiquinone) activity"/>
    <property type="evidence" value="ECO:0007669"/>
    <property type="project" value="InterPro"/>
</dbReference>
<dbReference type="PANTHER" id="PTHR43507">
    <property type="entry name" value="NADH-UBIQUINONE OXIDOREDUCTASE CHAIN 4"/>
    <property type="match status" value="1"/>
</dbReference>
<evidence type="ECO:0000259" key="8">
    <source>
        <dbReference type="Pfam" id="PF00361"/>
    </source>
</evidence>
<feature type="transmembrane region" description="Helical" evidence="7">
    <location>
        <begin position="28"/>
        <end position="49"/>
    </location>
</feature>
<dbReference type="GO" id="GO:0048039">
    <property type="term" value="F:ubiquinone binding"/>
    <property type="evidence" value="ECO:0007669"/>
    <property type="project" value="TreeGrafter"/>
</dbReference>
<dbReference type="EC" id="1.6.5.11" evidence="9"/>
<evidence type="ECO:0000313" key="10">
    <source>
        <dbReference type="Proteomes" id="UP000003688"/>
    </source>
</evidence>